<feature type="signal peptide" evidence="2">
    <location>
        <begin position="1"/>
        <end position="22"/>
    </location>
</feature>
<sequence>MAGASCLVMCVLGLQLENMVLCGKLDFAVPSFGSRTSSPAGDSKGLRRESCEGCGRRRSSVRDKPRASGGGAGHRALRYAHTRRARPDEEHSRRAQRPPPRSLALALTG</sequence>
<dbReference type="EMBL" id="AP014959">
    <property type="protein sequence ID" value="BAS83673.1"/>
    <property type="molecule type" value="Genomic_DNA"/>
</dbReference>
<name>A0A0N7KH30_ORYSJ</name>
<feature type="compositionally biased region" description="Basic residues" evidence="1">
    <location>
        <begin position="75"/>
        <end position="84"/>
    </location>
</feature>
<evidence type="ECO:0000313" key="3">
    <source>
        <dbReference type="EMBL" id="BAS83673.1"/>
    </source>
</evidence>
<organism evidence="3 4">
    <name type="scientific">Oryza sativa subsp. japonica</name>
    <name type="common">Rice</name>
    <dbReference type="NCBI Taxonomy" id="39947"/>
    <lineage>
        <taxon>Eukaryota</taxon>
        <taxon>Viridiplantae</taxon>
        <taxon>Streptophyta</taxon>
        <taxon>Embryophyta</taxon>
        <taxon>Tracheophyta</taxon>
        <taxon>Spermatophyta</taxon>
        <taxon>Magnoliopsida</taxon>
        <taxon>Liliopsida</taxon>
        <taxon>Poales</taxon>
        <taxon>Poaceae</taxon>
        <taxon>BOP clade</taxon>
        <taxon>Oryzoideae</taxon>
        <taxon>Oryzeae</taxon>
        <taxon>Oryzinae</taxon>
        <taxon>Oryza</taxon>
        <taxon>Oryza sativa</taxon>
    </lineage>
</organism>
<evidence type="ECO:0000256" key="2">
    <source>
        <dbReference type="SAM" id="SignalP"/>
    </source>
</evidence>
<reference evidence="3 4" key="3">
    <citation type="journal article" date="2013" name="Rice">
        <title>Improvement of the Oryza sativa Nipponbare reference genome using next generation sequence and optical map data.</title>
        <authorList>
            <person name="Kawahara Y."/>
            <person name="de la Bastide M."/>
            <person name="Hamilton J.P."/>
            <person name="Kanamori H."/>
            <person name="McCombie W.R."/>
            <person name="Ouyang S."/>
            <person name="Schwartz D.C."/>
            <person name="Tanaka T."/>
            <person name="Wu J."/>
            <person name="Zhou S."/>
            <person name="Childs K.L."/>
            <person name="Davidson R.M."/>
            <person name="Lin H."/>
            <person name="Quesada-Ocampo L."/>
            <person name="Vaillancourt B."/>
            <person name="Sakai H."/>
            <person name="Lee S.S."/>
            <person name="Kim J."/>
            <person name="Numa H."/>
            <person name="Itoh T."/>
            <person name="Buell C.R."/>
            <person name="Matsumoto T."/>
        </authorList>
    </citation>
    <scope>NUCLEOTIDE SEQUENCE [LARGE SCALE GENOMIC DNA]</scope>
    <source>
        <strain evidence="4">cv. Nipponbare</strain>
    </source>
</reference>
<keyword evidence="4" id="KW-1185">Reference proteome</keyword>
<reference evidence="4" key="1">
    <citation type="journal article" date="2005" name="Nature">
        <title>The map-based sequence of the rice genome.</title>
        <authorList>
            <consortium name="International rice genome sequencing project (IRGSP)"/>
            <person name="Matsumoto T."/>
            <person name="Wu J."/>
            <person name="Kanamori H."/>
            <person name="Katayose Y."/>
            <person name="Fujisawa M."/>
            <person name="Namiki N."/>
            <person name="Mizuno H."/>
            <person name="Yamamoto K."/>
            <person name="Antonio B.A."/>
            <person name="Baba T."/>
            <person name="Sakata K."/>
            <person name="Nagamura Y."/>
            <person name="Aoki H."/>
            <person name="Arikawa K."/>
            <person name="Arita K."/>
            <person name="Bito T."/>
            <person name="Chiden Y."/>
            <person name="Fujitsuka N."/>
            <person name="Fukunaka R."/>
            <person name="Hamada M."/>
            <person name="Harada C."/>
            <person name="Hayashi A."/>
            <person name="Hijishita S."/>
            <person name="Honda M."/>
            <person name="Hosokawa S."/>
            <person name="Ichikawa Y."/>
            <person name="Idonuma A."/>
            <person name="Iijima M."/>
            <person name="Ikeda M."/>
            <person name="Ikeno M."/>
            <person name="Ito K."/>
            <person name="Ito S."/>
            <person name="Ito T."/>
            <person name="Ito Y."/>
            <person name="Ito Y."/>
            <person name="Iwabuchi A."/>
            <person name="Kamiya K."/>
            <person name="Karasawa W."/>
            <person name="Kurita K."/>
            <person name="Katagiri S."/>
            <person name="Kikuta A."/>
            <person name="Kobayashi H."/>
            <person name="Kobayashi N."/>
            <person name="Machita K."/>
            <person name="Maehara T."/>
            <person name="Masukawa M."/>
            <person name="Mizubayashi T."/>
            <person name="Mukai Y."/>
            <person name="Nagasaki H."/>
            <person name="Nagata Y."/>
            <person name="Naito S."/>
            <person name="Nakashima M."/>
            <person name="Nakama Y."/>
            <person name="Nakamichi Y."/>
            <person name="Nakamura M."/>
            <person name="Meguro A."/>
            <person name="Negishi M."/>
            <person name="Ohta I."/>
            <person name="Ohta T."/>
            <person name="Okamoto M."/>
            <person name="Ono N."/>
            <person name="Saji S."/>
            <person name="Sakaguchi M."/>
            <person name="Sakai K."/>
            <person name="Shibata M."/>
            <person name="Shimokawa T."/>
            <person name="Song J."/>
            <person name="Takazaki Y."/>
            <person name="Terasawa K."/>
            <person name="Tsugane M."/>
            <person name="Tsuji K."/>
            <person name="Ueda S."/>
            <person name="Waki K."/>
            <person name="Yamagata H."/>
            <person name="Yamamoto M."/>
            <person name="Yamamoto S."/>
            <person name="Yamane H."/>
            <person name="Yoshiki S."/>
            <person name="Yoshihara R."/>
            <person name="Yukawa K."/>
            <person name="Zhong H."/>
            <person name="Yano M."/>
            <person name="Yuan Q."/>
            <person name="Ouyang S."/>
            <person name="Liu J."/>
            <person name="Jones K.M."/>
            <person name="Gansberger K."/>
            <person name="Moffat K."/>
            <person name="Hill J."/>
            <person name="Bera J."/>
            <person name="Fadrosh D."/>
            <person name="Jin S."/>
            <person name="Johri S."/>
            <person name="Kim M."/>
            <person name="Overton L."/>
            <person name="Reardon M."/>
            <person name="Tsitrin T."/>
            <person name="Vuong H."/>
            <person name="Weaver B."/>
            <person name="Ciecko A."/>
            <person name="Tallon L."/>
            <person name="Jackson J."/>
            <person name="Pai G."/>
            <person name="Aken S.V."/>
            <person name="Utterback T."/>
            <person name="Reidmuller S."/>
            <person name="Feldblyum T."/>
            <person name="Hsiao J."/>
            <person name="Zismann V."/>
            <person name="Iobst S."/>
            <person name="de Vazeille A.R."/>
            <person name="Buell C.R."/>
            <person name="Ying K."/>
            <person name="Li Y."/>
            <person name="Lu T."/>
            <person name="Huang Y."/>
            <person name="Zhao Q."/>
            <person name="Feng Q."/>
            <person name="Zhang L."/>
            <person name="Zhu J."/>
            <person name="Weng Q."/>
            <person name="Mu J."/>
            <person name="Lu Y."/>
            <person name="Fan D."/>
            <person name="Liu Y."/>
            <person name="Guan J."/>
            <person name="Zhang Y."/>
            <person name="Yu S."/>
            <person name="Liu X."/>
            <person name="Zhang Y."/>
            <person name="Hong G."/>
            <person name="Han B."/>
            <person name="Choisne N."/>
            <person name="Demange N."/>
            <person name="Orjeda G."/>
            <person name="Samain S."/>
            <person name="Cattolico L."/>
            <person name="Pelletier E."/>
            <person name="Couloux A."/>
            <person name="Segurens B."/>
            <person name="Wincker P."/>
            <person name="D'Hont A."/>
            <person name="Scarpelli C."/>
            <person name="Weissenbach J."/>
            <person name="Salanoubat M."/>
            <person name="Quetier F."/>
            <person name="Yu Y."/>
            <person name="Kim H.R."/>
            <person name="Rambo T."/>
            <person name="Currie J."/>
            <person name="Collura K."/>
            <person name="Luo M."/>
            <person name="Yang T."/>
            <person name="Ammiraju J.S.S."/>
            <person name="Engler F."/>
            <person name="Soderlund C."/>
            <person name="Wing R.A."/>
            <person name="Palmer L.E."/>
            <person name="de la Bastide M."/>
            <person name="Spiegel L."/>
            <person name="Nascimento L."/>
            <person name="Zutavern T."/>
            <person name="O'Shaughnessy A."/>
            <person name="Dike S."/>
            <person name="Dedhia N."/>
            <person name="Preston R."/>
            <person name="Balija V."/>
            <person name="McCombie W.R."/>
            <person name="Chow T."/>
            <person name="Chen H."/>
            <person name="Chung M."/>
            <person name="Chen C."/>
            <person name="Shaw J."/>
            <person name="Wu H."/>
            <person name="Hsiao K."/>
            <person name="Chao Y."/>
            <person name="Chu M."/>
            <person name="Cheng C."/>
            <person name="Hour A."/>
            <person name="Lee P."/>
            <person name="Lin S."/>
            <person name="Lin Y."/>
            <person name="Liou J."/>
            <person name="Liu S."/>
            <person name="Hsing Y."/>
            <person name="Raghuvanshi S."/>
            <person name="Mohanty A."/>
            <person name="Bharti A.K."/>
            <person name="Gaur A."/>
            <person name="Gupta V."/>
            <person name="Kumar D."/>
            <person name="Ravi V."/>
            <person name="Vij S."/>
            <person name="Kapur A."/>
            <person name="Khurana P."/>
            <person name="Khurana P."/>
            <person name="Khurana J.P."/>
            <person name="Tyagi A.K."/>
            <person name="Gaikwad K."/>
            <person name="Singh A."/>
            <person name="Dalal V."/>
            <person name="Srivastava S."/>
            <person name="Dixit A."/>
            <person name="Pal A.K."/>
            <person name="Ghazi I.A."/>
            <person name="Yadav M."/>
            <person name="Pandit A."/>
            <person name="Bhargava A."/>
            <person name="Sureshbabu K."/>
            <person name="Batra K."/>
            <person name="Sharma T.R."/>
            <person name="Mohapatra T."/>
            <person name="Singh N.K."/>
            <person name="Messing J."/>
            <person name="Nelson A.B."/>
            <person name="Fuks G."/>
            <person name="Kavchok S."/>
            <person name="Keizer G."/>
            <person name="Linton E."/>
            <person name="Llaca V."/>
            <person name="Song R."/>
            <person name="Tanyolac B."/>
            <person name="Young S."/>
            <person name="Ho-Il K."/>
            <person name="Hahn J.H."/>
            <person name="Sangsakoo G."/>
            <person name="Vanavichit A."/>
            <person name="de Mattos Luiz.A.T."/>
            <person name="Zimmer P.D."/>
            <person name="Malone G."/>
            <person name="Dellagostin O."/>
            <person name="de Oliveira A.C."/>
            <person name="Bevan M."/>
            <person name="Bancroft I."/>
            <person name="Minx P."/>
            <person name="Cordum H."/>
            <person name="Wilson R."/>
            <person name="Cheng Z."/>
            <person name="Jin W."/>
            <person name="Jiang J."/>
            <person name="Leong S.A."/>
            <person name="Iwama H."/>
            <person name="Gojobori T."/>
            <person name="Itoh T."/>
            <person name="Niimura Y."/>
            <person name="Fujii Y."/>
            <person name="Habara T."/>
            <person name="Sakai H."/>
            <person name="Sato Y."/>
            <person name="Wilson G."/>
            <person name="Kumar K."/>
            <person name="McCouch S."/>
            <person name="Juretic N."/>
            <person name="Hoen D."/>
            <person name="Wright S."/>
            <person name="Bruskiewich R."/>
            <person name="Bureau T."/>
            <person name="Miyao A."/>
            <person name="Hirochika H."/>
            <person name="Nishikawa T."/>
            <person name="Kadowaki K."/>
            <person name="Sugiura M."/>
            <person name="Burr B."/>
            <person name="Sasaki T."/>
        </authorList>
    </citation>
    <scope>NUCLEOTIDE SEQUENCE [LARGE SCALE GENOMIC DNA]</scope>
    <source>
        <strain evidence="4">cv. Nipponbare</strain>
    </source>
</reference>
<reference evidence="3 4" key="2">
    <citation type="journal article" date="2013" name="Plant Cell Physiol.">
        <title>Rice Annotation Project Database (RAP-DB): an integrative and interactive database for rice genomics.</title>
        <authorList>
            <person name="Sakai H."/>
            <person name="Lee S.S."/>
            <person name="Tanaka T."/>
            <person name="Numa H."/>
            <person name="Kim J."/>
            <person name="Kawahara Y."/>
            <person name="Wakimoto H."/>
            <person name="Yang C.C."/>
            <person name="Iwamoto M."/>
            <person name="Abe T."/>
            <person name="Yamada Y."/>
            <person name="Muto A."/>
            <person name="Inokuchi H."/>
            <person name="Ikemura T."/>
            <person name="Matsumoto T."/>
            <person name="Sasaki T."/>
            <person name="Itoh T."/>
        </authorList>
    </citation>
    <scope>NUCLEOTIDE SEQUENCE [LARGE SCALE GENOMIC DNA]</scope>
    <source>
        <strain evidence="4">cv. Nipponbare</strain>
    </source>
</reference>
<keyword evidence="2" id="KW-0732">Signal</keyword>
<proteinExistence type="predicted"/>
<feature type="region of interest" description="Disordered" evidence="1">
    <location>
        <begin position="33"/>
        <end position="109"/>
    </location>
</feature>
<dbReference type="Proteomes" id="UP000059680">
    <property type="component" value="Chromosome 3"/>
</dbReference>
<dbReference type="AlphaFoldDB" id="A0A0N7KH30"/>
<gene>
    <name evidence="3" type="ordered locus">Os03g0291566</name>
    <name evidence="3" type="ORF">OSNPB_030291566</name>
</gene>
<accession>A0A0N7KH30</accession>
<protein>
    <submittedName>
        <fullName evidence="3">Os03g0291566 protein</fullName>
    </submittedName>
</protein>
<feature type="chain" id="PRO_5006014764" evidence="2">
    <location>
        <begin position="23"/>
        <end position="109"/>
    </location>
</feature>
<feature type="compositionally biased region" description="Basic and acidic residues" evidence="1">
    <location>
        <begin position="44"/>
        <end position="66"/>
    </location>
</feature>
<evidence type="ECO:0000256" key="1">
    <source>
        <dbReference type="SAM" id="MobiDB-lite"/>
    </source>
</evidence>
<dbReference type="PaxDb" id="39947-A0A0N7KH30"/>
<dbReference type="InParanoid" id="A0A0N7KH30"/>
<evidence type="ECO:0000313" key="4">
    <source>
        <dbReference type="Proteomes" id="UP000059680"/>
    </source>
</evidence>